<sequence>MSRQVDSLSEKFPNLKISTIGVTGNDQIRNKKGLRGRTSTKHEGLKHSNDEFKMKYETKDISRNSSLFLTDDVHRNNKCSITGELVSVVGSDAISQWIFDQLLNISREERHQVEFELKFGRIEDKHTKRRIFSKLRSEQLIFNSSTVSFNSGMFESDWKELQTSMCDFEGLLDLCKITSSITDTMYNTRIEGKGKESVRISADNLVNPKTYNGIVKEKKSNLLVYCPTSKYDFRLTLSLERPVPQEEIKSIQNGDCSYIRHKKRTSFIHSPTITRFDITKVESKKPVRNSEGKLRMIRLPKTFEVELEIDSEILFDEIRKDGAEYKVDEVPSQIGELVESFFNNARILNEIVKKSSRERKKGSGPKRVNTQRETGR</sequence>
<evidence type="ECO:0000256" key="2">
    <source>
        <dbReference type="ARBA" id="ARBA00004123"/>
    </source>
</evidence>
<evidence type="ECO:0000313" key="11">
    <source>
        <dbReference type="EMBL" id="CAK7896637.1"/>
    </source>
</evidence>
<dbReference type="PANTHER" id="PTHR28118:SF1">
    <property type="entry name" value="POLYNUCLEOTIDE 5'-TRIPHOSPHATASE CTL1-RELATED"/>
    <property type="match status" value="1"/>
</dbReference>
<evidence type="ECO:0000256" key="8">
    <source>
        <dbReference type="RuleBase" id="RU367053"/>
    </source>
</evidence>
<dbReference type="InterPro" id="IPR037009">
    <property type="entry name" value="mRNA_triPase_Cet1_sf"/>
</dbReference>
<evidence type="ECO:0000256" key="3">
    <source>
        <dbReference type="ARBA" id="ARBA00006345"/>
    </source>
</evidence>
<dbReference type="EMBL" id="OZ004254">
    <property type="protein sequence ID" value="CAK7896637.1"/>
    <property type="molecule type" value="Genomic_DNA"/>
</dbReference>
<evidence type="ECO:0000256" key="9">
    <source>
        <dbReference type="SAM" id="MobiDB-lite"/>
    </source>
</evidence>
<keyword evidence="6 8" id="KW-0539">Nucleus</keyword>
<keyword evidence="8" id="KW-0506">mRNA capping</keyword>
<dbReference type="Pfam" id="PF02940">
    <property type="entry name" value="mRNA_triPase"/>
    <property type="match status" value="1"/>
</dbReference>
<comment type="similarity">
    <text evidence="3 8">Belongs to the fungal TPase family.</text>
</comment>
<keyword evidence="4 8" id="KW-0507">mRNA processing</keyword>
<dbReference type="EC" id="3.6.1.74" evidence="8"/>
<comment type="function">
    <text evidence="8">First step of mRNA capping. Converts the 5'-triphosphate end of a nascent mRNA chain into a diphosphate end.</text>
</comment>
<dbReference type="CDD" id="cd07470">
    <property type="entry name" value="CYTH-like_mRNA_RTPase"/>
    <property type="match status" value="1"/>
</dbReference>
<dbReference type="Proteomes" id="UP001497600">
    <property type="component" value="Chromosome B"/>
</dbReference>
<feature type="region of interest" description="Disordered" evidence="9">
    <location>
        <begin position="354"/>
        <end position="376"/>
    </location>
</feature>
<evidence type="ECO:0000259" key="10">
    <source>
        <dbReference type="Pfam" id="PF02940"/>
    </source>
</evidence>
<dbReference type="InterPro" id="IPR004206">
    <property type="entry name" value="mRNA_triPase_Cet1"/>
</dbReference>
<proteinExistence type="inferred from homology"/>
<name>A0ABP0E7E4_9ASCO</name>
<evidence type="ECO:0000256" key="7">
    <source>
        <dbReference type="ARBA" id="ARBA00047740"/>
    </source>
</evidence>
<dbReference type="SUPFAM" id="SSF55154">
    <property type="entry name" value="CYTH-like phosphatases"/>
    <property type="match status" value="1"/>
</dbReference>
<dbReference type="InterPro" id="IPR040343">
    <property type="entry name" value="Cet1/Ctl1"/>
</dbReference>
<evidence type="ECO:0000256" key="5">
    <source>
        <dbReference type="ARBA" id="ARBA00022801"/>
    </source>
</evidence>
<evidence type="ECO:0000256" key="1">
    <source>
        <dbReference type="ARBA" id="ARBA00001946"/>
    </source>
</evidence>
<accession>A0ABP0E7E4</accession>
<protein>
    <recommendedName>
        <fullName evidence="8">mRNA-capping enzyme subunit beta</fullName>
        <ecNumber evidence="8">3.6.1.74</ecNumber>
    </recommendedName>
    <alternativeName>
        <fullName evidence="8">mRNA 5'-phosphatase</fullName>
    </alternativeName>
    <alternativeName>
        <fullName evidence="8">mRNA 5'-triphosphate monophosphatase</fullName>
    </alternativeName>
</protein>
<evidence type="ECO:0000313" key="12">
    <source>
        <dbReference type="Proteomes" id="UP001497600"/>
    </source>
</evidence>
<evidence type="ECO:0000256" key="6">
    <source>
        <dbReference type="ARBA" id="ARBA00023242"/>
    </source>
</evidence>
<dbReference type="InterPro" id="IPR033469">
    <property type="entry name" value="CYTH-like_dom_sf"/>
</dbReference>
<comment type="subunit">
    <text evidence="8">Heterodimer. The mRNA-capping enzyme is composed of two separate chains alpha and beta, respectively a mRNA guanylyltransferase and an mRNA 5'-triphosphate monophosphatase.</text>
</comment>
<keyword evidence="5 8" id="KW-0378">Hydrolase</keyword>
<reference evidence="11 12" key="1">
    <citation type="submission" date="2024-01" db="EMBL/GenBank/DDBJ databases">
        <authorList>
            <consortium name="Genoscope - CEA"/>
            <person name="William W."/>
        </authorList>
    </citation>
    <scope>NUCLEOTIDE SEQUENCE [LARGE SCALE GENOMIC DNA]</scope>
    <source>
        <strain evidence="11 12">29B2s-10</strain>
    </source>
</reference>
<gene>
    <name evidence="11" type="ORF">CAAN4_B05996</name>
</gene>
<dbReference type="Gene3D" id="3.20.100.10">
    <property type="entry name" value="mRNA triphosphatase Cet1-like"/>
    <property type="match status" value="1"/>
</dbReference>
<dbReference type="PANTHER" id="PTHR28118">
    <property type="entry name" value="POLYNUCLEOTIDE 5'-TRIPHOSPHATASE-RELATED"/>
    <property type="match status" value="1"/>
</dbReference>
<feature type="compositionally biased region" description="Basic residues" evidence="9">
    <location>
        <begin position="354"/>
        <end position="364"/>
    </location>
</feature>
<organism evidence="11 12">
    <name type="scientific">[Candida] anglica</name>
    <dbReference type="NCBI Taxonomy" id="148631"/>
    <lineage>
        <taxon>Eukaryota</taxon>
        <taxon>Fungi</taxon>
        <taxon>Dikarya</taxon>
        <taxon>Ascomycota</taxon>
        <taxon>Saccharomycotina</taxon>
        <taxon>Pichiomycetes</taxon>
        <taxon>Debaryomycetaceae</taxon>
        <taxon>Kurtzmaniella</taxon>
    </lineage>
</organism>
<comment type="catalytic activity">
    <reaction evidence="7">
        <text>a 5'-end triphospho-ribonucleoside in mRNA + H2O = a 5'-end diphospho-ribonucleoside in mRNA + phosphate + H(+)</text>
        <dbReference type="Rhea" id="RHEA:67004"/>
        <dbReference type="Rhea" id="RHEA-COMP:17164"/>
        <dbReference type="Rhea" id="RHEA-COMP:17165"/>
        <dbReference type="ChEBI" id="CHEBI:15377"/>
        <dbReference type="ChEBI" id="CHEBI:15378"/>
        <dbReference type="ChEBI" id="CHEBI:43474"/>
        <dbReference type="ChEBI" id="CHEBI:167616"/>
        <dbReference type="ChEBI" id="CHEBI:167618"/>
        <dbReference type="EC" id="3.6.1.74"/>
    </reaction>
    <physiologicalReaction direction="left-to-right" evidence="7">
        <dbReference type="Rhea" id="RHEA:67005"/>
    </physiologicalReaction>
</comment>
<evidence type="ECO:0000256" key="4">
    <source>
        <dbReference type="ARBA" id="ARBA00022664"/>
    </source>
</evidence>
<comment type="subcellular location">
    <subcellularLocation>
        <location evidence="2 8">Nucleus</location>
    </subcellularLocation>
</comment>
<comment type="cofactor">
    <cofactor evidence="1 8">
        <name>Mg(2+)</name>
        <dbReference type="ChEBI" id="CHEBI:18420"/>
    </cofactor>
</comment>
<feature type="domain" description="mRNA triphosphatase Cet1-like" evidence="10">
    <location>
        <begin position="93"/>
        <end position="309"/>
    </location>
</feature>
<keyword evidence="12" id="KW-1185">Reference proteome</keyword>